<evidence type="ECO:0000256" key="4">
    <source>
        <dbReference type="ARBA" id="ARBA00022741"/>
    </source>
</evidence>
<dbReference type="SUPFAM" id="SSF50615">
    <property type="entry name" value="N-terminal domain of alpha and beta subunits of F1 ATP synthase"/>
    <property type="match status" value="1"/>
</dbReference>
<keyword evidence="6 12" id="KW-0067">ATP-binding</keyword>
<dbReference type="CDD" id="cd18110">
    <property type="entry name" value="ATP-synt_F1_beta_C"/>
    <property type="match status" value="1"/>
</dbReference>
<keyword evidence="7" id="KW-1278">Translocase</keyword>
<dbReference type="PIRSF" id="PIRSF039072">
    <property type="entry name" value="ATPase_subunit_beta"/>
    <property type="match status" value="1"/>
</dbReference>
<comment type="catalytic activity">
    <reaction evidence="12">
        <text>ATP + H2O + 4 H(+)(in) = ADP + phosphate + 5 H(+)(out)</text>
        <dbReference type="Rhea" id="RHEA:57720"/>
        <dbReference type="ChEBI" id="CHEBI:15377"/>
        <dbReference type="ChEBI" id="CHEBI:15378"/>
        <dbReference type="ChEBI" id="CHEBI:30616"/>
        <dbReference type="ChEBI" id="CHEBI:43474"/>
        <dbReference type="ChEBI" id="CHEBI:456216"/>
        <dbReference type="EC" id="7.1.2.2"/>
    </reaction>
</comment>
<comment type="function">
    <text evidence="12">Produces ATP from ADP in the presence of a proton gradient across the membrane.</text>
</comment>
<evidence type="ECO:0000256" key="5">
    <source>
        <dbReference type="ARBA" id="ARBA00022781"/>
    </source>
</evidence>
<dbReference type="InterPro" id="IPR027417">
    <property type="entry name" value="P-loop_NTPase"/>
</dbReference>
<protein>
    <recommendedName>
        <fullName evidence="12">ATP synthase subunit beta</fullName>
        <ecNumber evidence="12">7.1.2.2</ecNumber>
    </recommendedName>
</protein>
<dbReference type="InterPro" id="IPR036121">
    <property type="entry name" value="ATPase_F1/V1/A1_a/bsu_N_sf"/>
</dbReference>
<dbReference type="InterPro" id="IPR055190">
    <property type="entry name" value="ATP-synt_VA_C"/>
</dbReference>
<dbReference type="GO" id="GO:0046933">
    <property type="term" value="F:proton-transporting ATP synthase activity, rotational mechanism"/>
    <property type="evidence" value="ECO:0007669"/>
    <property type="project" value="InterPro"/>
</dbReference>
<comment type="similarity">
    <text evidence="2">Belongs to the ATPase alpha/beta chains family.</text>
</comment>
<gene>
    <name evidence="14" type="ORF">PTSG_00042</name>
</gene>
<dbReference type="GO" id="GO:0005524">
    <property type="term" value="F:ATP binding"/>
    <property type="evidence" value="ECO:0007669"/>
    <property type="project" value="UniProtKB-KW"/>
</dbReference>
<keyword evidence="11 12" id="KW-0066">ATP synthesis</keyword>
<dbReference type="FunFam" id="3.40.50.300:FF:000026">
    <property type="entry name" value="ATP synthase subunit beta"/>
    <property type="match status" value="1"/>
</dbReference>
<dbReference type="Pfam" id="PF02874">
    <property type="entry name" value="ATP-synt_ab_N"/>
    <property type="match status" value="1"/>
</dbReference>
<dbReference type="STRING" id="946362.F2TVD0"/>
<dbReference type="InParanoid" id="F2TVD0"/>
<keyword evidence="10 12" id="KW-0139">CF(1)</keyword>
<evidence type="ECO:0000256" key="1">
    <source>
        <dbReference type="ARBA" id="ARBA00004370"/>
    </source>
</evidence>
<dbReference type="FunCoup" id="F2TVD0">
    <property type="interactions" value="1102"/>
</dbReference>
<dbReference type="Pfam" id="PF00006">
    <property type="entry name" value="ATP-synt_ab"/>
    <property type="match status" value="1"/>
</dbReference>
<keyword evidence="15" id="KW-1185">Reference proteome</keyword>
<name>F2TVD0_SALR5</name>
<organism evidence="15">
    <name type="scientific">Salpingoeca rosetta (strain ATCC 50818 / BSB-021)</name>
    <dbReference type="NCBI Taxonomy" id="946362"/>
    <lineage>
        <taxon>Eukaryota</taxon>
        <taxon>Choanoflagellata</taxon>
        <taxon>Craspedida</taxon>
        <taxon>Salpingoecidae</taxon>
        <taxon>Salpingoeca</taxon>
    </lineage>
</organism>
<evidence type="ECO:0000313" key="15">
    <source>
        <dbReference type="Proteomes" id="UP000007799"/>
    </source>
</evidence>
<dbReference type="PROSITE" id="PS00152">
    <property type="entry name" value="ATPASE_ALPHA_BETA"/>
    <property type="match status" value="1"/>
</dbReference>
<dbReference type="EC" id="7.1.2.2" evidence="12"/>
<dbReference type="OMA" id="SMEEGGW"/>
<sequence>MLSRAVTTAVRGARAPTYTAVRSLAAQQDAKGSIVSVIGAVVDVKFEDGSLPPILNALEVKGHETRLVLEVAQHLGENTVRTIAMDGTEGLVRGQPVVDTGDAITIPVGIPTLGRIMNVIGEPIDERGPIKAESTLPIHAEAPPLTEMEVKPAILETGIKVIDLLAPYAKGGKIGLFGGAGVGKTVLIMELINNVAKAHSGYSVFAGVGERTREGNDLYHEMQEGGVIDLETPENSKVALVYGQMNEPPGARARVALTGLTVAESLRDLPDPSTGRGRDVLFFIDNIFRFTQAGSEVSALLGRIPSAVGYQPTLATDMGALQERITSTTFGSITSVQAVYVPADDLTDPAPATTFAHLDATTVLSRGIAELGIYPAVDPLDSASRVLDAAIVGDEHYACARDVQKILQDYKSLQDIIAILGMDELSEEDKLTVARARKIQRFLSQPFTVAAPFTGQEGKLVPLNDTIRGFRDILEGKHDDKPEVAFYMVGGIADVEAKAEELAKEEEERLRRQASA</sequence>
<dbReference type="eggNOG" id="KOG1350">
    <property type="taxonomic scope" value="Eukaryota"/>
</dbReference>
<keyword evidence="3" id="KW-0813">Transport</keyword>
<reference evidence="14" key="1">
    <citation type="submission" date="2009-08" db="EMBL/GenBank/DDBJ databases">
        <title>Annotation of Salpingoeca rosetta.</title>
        <authorList>
            <consortium name="The Broad Institute Genome Sequencing Platform"/>
            <person name="Russ C."/>
            <person name="Cuomo C."/>
            <person name="Burger G."/>
            <person name="Gray M.W."/>
            <person name="Holland P.W.H."/>
            <person name="King N."/>
            <person name="Lang F.B.F."/>
            <person name="Roger A.J."/>
            <person name="Ruiz-Trillo I."/>
            <person name="Young S.K."/>
            <person name="Zeng Q."/>
            <person name="Gargeya S."/>
            <person name="Alvarado L."/>
            <person name="Berlin A."/>
            <person name="Chapman S.B."/>
            <person name="Chen Z."/>
            <person name="Freedman E."/>
            <person name="Gellesch M."/>
            <person name="Goldberg J."/>
            <person name="Griggs A."/>
            <person name="Gujja S."/>
            <person name="Heilman E."/>
            <person name="Heiman D."/>
            <person name="Howarth C."/>
            <person name="Mehta T."/>
            <person name="Neiman D."/>
            <person name="Pearson M."/>
            <person name="Roberts A."/>
            <person name="Saif S."/>
            <person name="Shea T."/>
            <person name="Shenoy N."/>
            <person name="Sisk P."/>
            <person name="Stolte C."/>
            <person name="Sykes S."/>
            <person name="White J."/>
            <person name="Yandava C."/>
            <person name="Haas B."/>
            <person name="Nusbaum C."/>
            <person name="Birren B."/>
        </authorList>
    </citation>
    <scope>NUCLEOTIDE SEQUENCE [LARGE SCALE GENOMIC DNA]</scope>
    <source>
        <strain evidence="14">ATCC 50818</strain>
    </source>
</reference>
<dbReference type="InterPro" id="IPR000194">
    <property type="entry name" value="ATPase_F1/V1/A1_a/bsu_nucl-bd"/>
</dbReference>
<feature type="domain" description="AAA+ ATPase" evidence="13">
    <location>
        <begin position="170"/>
        <end position="361"/>
    </location>
</feature>
<dbReference type="InterPro" id="IPR004100">
    <property type="entry name" value="ATPase_F1/V1/A1_a/bsu_N"/>
</dbReference>
<dbReference type="Pfam" id="PF22919">
    <property type="entry name" value="ATP-synt_VA_C"/>
    <property type="match status" value="1"/>
</dbReference>
<dbReference type="InterPro" id="IPR024034">
    <property type="entry name" value="ATPase_F1/V1_b/a_C"/>
</dbReference>
<comment type="subcellular location">
    <subcellularLocation>
        <location evidence="1">Membrane</location>
    </subcellularLocation>
</comment>
<accession>F2TVD0</accession>
<dbReference type="NCBIfam" id="TIGR01039">
    <property type="entry name" value="atpD"/>
    <property type="match status" value="1"/>
</dbReference>
<evidence type="ECO:0000259" key="13">
    <source>
        <dbReference type="SMART" id="SM00382"/>
    </source>
</evidence>
<evidence type="ECO:0000256" key="12">
    <source>
        <dbReference type="RuleBase" id="RU003553"/>
    </source>
</evidence>
<proteinExistence type="inferred from homology"/>
<dbReference type="GO" id="GO:0005739">
    <property type="term" value="C:mitochondrion"/>
    <property type="evidence" value="ECO:0007669"/>
    <property type="project" value="GOC"/>
</dbReference>
<evidence type="ECO:0000256" key="9">
    <source>
        <dbReference type="ARBA" id="ARBA00023136"/>
    </source>
</evidence>
<dbReference type="Gene3D" id="3.40.50.300">
    <property type="entry name" value="P-loop containing nucleotide triphosphate hydrolases"/>
    <property type="match status" value="1"/>
</dbReference>
<comment type="subunit">
    <text evidence="12">F-type ATPases have 2 components, CF(1) - the catalytic core - and CF(0) - the membrane proton channel. CF(1) and CF(0) have multiple subunits.</text>
</comment>
<evidence type="ECO:0000256" key="3">
    <source>
        <dbReference type="ARBA" id="ARBA00022448"/>
    </source>
</evidence>
<dbReference type="SUPFAM" id="SSF52540">
    <property type="entry name" value="P-loop containing nucleoside triphosphate hydrolases"/>
    <property type="match status" value="1"/>
</dbReference>
<dbReference type="HAMAP" id="MF_01347">
    <property type="entry name" value="ATP_synth_beta_bact"/>
    <property type="match status" value="1"/>
</dbReference>
<dbReference type="PANTHER" id="PTHR15184">
    <property type="entry name" value="ATP SYNTHASE"/>
    <property type="match status" value="1"/>
</dbReference>
<evidence type="ECO:0000256" key="6">
    <source>
        <dbReference type="ARBA" id="ARBA00022840"/>
    </source>
</evidence>
<dbReference type="Proteomes" id="UP000007799">
    <property type="component" value="Unassembled WGS sequence"/>
</dbReference>
<evidence type="ECO:0000313" key="14">
    <source>
        <dbReference type="EMBL" id="EGD72026.1"/>
    </source>
</evidence>
<evidence type="ECO:0000256" key="2">
    <source>
        <dbReference type="ARBA" id="ARBA00008936"/>
    </source>
</evidence>
<dbReference type="GeneID" id="16067918"/>
<dbReference type="InterPro" id="IPR003593">
    <property type="entry name" value="AAA+_ATPase"/>
</dbReference>
<dbReference type="CDD" id="cd18115">
    <property type="entry name" value="ATP-synt_F1_beta_N"/>
    <property type="match status" value="1"/>
</dbReference>
<dbReference type="Gene3D" id="2.40.10.170">
    <property type="match status" value="1"/>
</dbReference>
<dbReference type="EMBL" id="GL832955">
    <property type="protein sequence ID" value="EGD72026.1"/>
    <property type="molecule type" value="Genomic_DNA"/>
</dbReference>
<dbReference type="SMART" id="SM00382">
    <property type="entry name" value="AAA"/>
    <property type="match status" value="1"/>
</dbReference>
<dbReference type="RefSeq" id="XP_004998598.1">
    <property type="nucleotide sequence ID" value="XM_004998541.1"/>
</dbReference>
<dbReference type="CDD" id="cd01133">
    <property type="entry name" value="F1-ATPase_beta_CD"/>
    <property type="match status" value="1"/>
</dbReference>
<evidence type="ECO:0000256" key="11">
    <source>
        <dbReference type="ARBA" id="ARBA00023310"/>
    </source>
</evidence>
<dbReference type="FunFam" id="1.10.1140.10:FF:000001">
    <property type="entry name" value="ATP synthase subunit beta"/>
    <property type="match status" value="1"/>
</dbReference>
<dbReference type="SUPFAM" id="SSF47917">
    <property type="entry name" value="C-terminal domain of alpha and beta subunits of F1 ATP synthase"/>
    <property type="match status" value="1"/>
</dbReference>
<keyword evidence="5" id="KW-0375">Hydrogen ion transport</keyword>
<dbReference type="InterPro" id="IPR050053">
    <property type="entry name" value="ATPase_alpha/beta_chains"/>
</dbReference>
<dbReference type="PANTHER" id="PTHR15184:SF71">
    <property type="entry name" value="ATP SYNTHASE SUBUNIT BETA, MITOCHONDRIAL"/>
    <property type="match status" value="1"/>
</dbReference>
<dbReference type="InterPro" id="IPR020003">
    <property type="entry name" value="ATPase_a/bsu_AS"/>
</dbReference>
<evidence type="ECO:0000256" key="7">
    <source>
        <dbReference type="ARBA" id="ARBA00022967"/>
    </source>
</evidence>
<evidence type="ECO:0000256" key="10">
    <source>
        <dbReference type="ARBA" id="ARBA00023196"/>
    </source>
</evidence>
<dbReference type="KEGG" id="sre:PTSG_00042"/>
<dbReference type="Gene3D" id="1.10.1140.10">
    <property type="entry name" value="Bovine Mitochondrial F1-atpase, Atp Synthase Beta Chain, Chain D, domain 3"/>
    <property type="match status" value="1"/>
</dbReference>
<keyword evidence="4 12" id="KW-0547">Nucleotide-binding</keyword>
<keyword evidence="8" id="KW-0406">Ion transport</keyword>
<dbReference type="GO" id="GO:0045259">
    <property type="term" value="C:proton-transporting ATP synthase complex"/>
    <property type="evidence" value="ECO:0007669"/>
    <property type="project" value="UniProtKB-KW"/>
</dbReference>
<dbReference type="OrthoDB" id="14523at2759"/>
<dbReference type="InterPro" id="IPR005722">
    <property type="entry name" value="ATP_synth_F1_bsu"/>
</dbReference>
<dbReference type="FunFam" id="2.40.10.170:FF:000004">
    <property type="entry name" value="ATP synthase subunit beta"/>
    <property type="match status" value="1"/>
</dbReference>
<dbReference type="AlphaFoldDB" id="F2TVD0"/>
<evidence type="ECO:0000256" key="8">
    <source>
        <dbReference type="ARBA" id="ARBA00023065"/>
    </source>
</evidence>
<keyword evidence="9" id="KW-0472">Membrane</keyword>
<dbReference type="GO" id="GO:0042776">
    <property type="term" value="P:proton motive force-driven mitochondrial ATP synthesis"/>
    <property type="evidence" value="ECO:0007669"/>
    <property type="project" value="TreeGrafter"/>
</dbReference>